<feature type="region of interest" description="Disordered" evidence="8">
    <location>
        <begin position="1"/>
        <end position="29"/>
    </location>
</feature>
<dbReference type="GO" id="GO:0046970">
    <property type="term" value="F:histone H4K16 deacetylase activity, NAD-dependent"/>
    <property type="evidence" value="ECO:0007669"/>
    <property type="project" value="TreeGrafter"/>
</dbReference>
<comment type="caution">
    <text evidence="7">Lacks conserved residue(s) required for the propagation of feature annotation.</text>
</comment>
<evidence type="ECO:0000256" key="1">
    <source>
        <dbReference type="ARBA" id="ARBA00001947"/>
    </source>
</evidence>
<evidence type="ECO:0000256" key="2">
    <source>
        <dbReference type="ARBA" id="ARBA00006924"/>
    </source>
</evidence>
<dbReference type="PROSITE" id="PS50305">
    <property type="entry name" value="SIRTUIN"/>
    <property type="match status" value="1"/>
</dbReference>
<dbReference type="Gene3D" id="3.30.1600.10">
    <property type="entry name" value="SIR2/SIRT2 'Small Domain"/>
    <property type="match status" value="1"/>
</dbReference>
<dbReference type="GO" id="GO:0046872">
    <property type="term" value="F:metal ion binding"/>
    <property type="evidence" value="ECO:0007669"/>
    <property type="project" value="UniProtKB-KW"/>
</dbReference>
<evidence type="ECO:0000256" key="5">
    <source>
        <dbReference type="ARBA" id="ARBA00022833"/>
    </source>
</evidence>
<dbReference type="Pfam" id="PF02146">
    <property type="entry name" value="SIR2"/>
    <property type="match status" value="1"/>
</dbReference>
<keyword evidence="11" id="KW-1185">Reference proteome</keyword>
<keyword evidence="6" id="KW-0520">NAD</keyword>
<keyword evidence="5" id="KW-0862">Zinc</keyword>
<dbReference type="PANTHER" id="PTHR11085">
    <property type="entry name" value="NAD-DEPENDENT PROTEIN DEACYLASE SIRTUIN-5, MITOCHONDRIAL-RELATED"/>
    <property type="match status" value="1"/>
</dbReference>
<gene>
    <name evidence="10" type="ORF">AMS68_007173</name>
</gene>
<evidence type="ECO:0000256" key="6">
    <source>
        <dbReference type="ARBA" id="ARBA00023027"/>
    </source>
</evidence>
<dbReference type="Gene3D" id="3.40.50.1220">
    <property type="entry name" value="TPP-binding domain"/>
    <property type="match status" value="1"/>
</dbReference>
<comment type="similarity">
    <text evidence="2">Belongs to the sirtuin family. Class I subfamily.</text>
</comment>
<evidence type="ECO:0000313" key="11">
    <source>
        <dbReference type="Proteomes" id="UP000503462"/>
    </source>
</evidence>
<dbReference type="OrthoDB" id="420264at2759"/>
<dbReference type="InterPro" id="IPR026590">
    <property type="entry name" value="Ssirtuin_cat_dom"/>
</dbReference>
<comment type="cofactor">
    <cofactor evidence="1">
        <name>Zn(2+)</name>
        <dbReference type="ChEBI" id="CHEBI:29105"/>
    </cofactor>
</comment>
<evidence type="ECO:0000313" key="10">
    <source>
        <dbReference type="EMBL" id="QIX01656.1"/>
    </source>
</evidence>
<dbReference type="PANTHER" id="PTHR11085:SF9">
    <property type="entry name" value="NAD-DEPENDENT PROTEIN DEACETYLASE SIRTUIN-1"/>
    <property type="match status" value="1"/>
</dbReference>
<dbReference type="EMBL" id="CP051143">
    <property type="protein sequence ID" value="QIX01656.1"/>
    <property type="molecule type" value="Genomic_DNA"/>
</dbReference>
<protein>
    <recommendedName>
        <fullName evidence="9">Deacetylase sirtuin-type domain-containing protein</fullName>
    </recommendedName>
</protein>
<evidence type="ECO:0000259" key="9">
    <source>
        <dbReference type="PROSITE" id="PS50305"/>
    </source>
</evidence>
<evidence type="ECO:0000256" key="3">
    <source>
        <dbReference type="ARBA" id="ARBA00022679"/>
    </source>
</evidence>
<dbReference type="InterPro" id="IPR050134">
    <property type="entry name" value="NAD-dep_sirtuin_deacylases"/>
</dbReference>
<name>A0A6H0Y3X5_9PEZI</name>
<proteinExistence type="inferred from homology"/>
<reference evidence="10 11" key="1">
    <citation type="journal article" date="2016" name="Sci. Rep.">
        <title>Peltaster fructicola genome reveals evolution from an invasive phytopathogen to an ectophytic parasite.</title>
        <authorList>
            <person name="Xu C."/>
            <person name="Chen H."/>
            <person name="Gleason M.L."/>
            <person name="Xu J.R."/>
            <person name="Liu H."/>
            <person name="Zhang R."/>
            <person name="Sun G."/>
        </authorList>
    </citation>
    <scope>NUCLEOTIDE SEQUENCE [LARGE SCALE GENOMIC DNA]</scope>
    <source>
        <strain evidence="10 11">LNHT1506</strain>
    </source>
</reference>
<dbReference type="GO" id="GO:0070403">
    <property type="term" value="F:NAD+ binding"/>
    <property type="evidence" value="ECO:0007669"/>
    <property type="project" value="InterPro"/>
</dbReference>
<dbReference type="AlphaFoldDB" id="A0A6H0Y3X5"/>
<dbReference type="InterPro" id="IPR003000">
    <property type="entry name" value="Sirtuin"/>
</dbReference>
<dbReference type="Proteomes" id="UP000503462">
    <property type="component" value="Chromosome 5"/>
</dbReference>
<accession>A0A6H0Y3X5</accession>
<feature type="domain" description="Deacetylase sirtuin-type" evidence="9">
    <location>
        <begin position="170"/>
        <end position="463"/>
    </location>
</feature>
<dbReference type="InterPro" id="IPR026591">
    <property type="entry name" value="Sirtuin_cat_small_dom_sf"/>
</dbReference>
<keyword evidence="3" id="KW-0808">Transferase</keyword>
<dbReference type="SUPFAM" id="SSF52467">
    <property type="entry name" value="DHS-like NAD/FAD-binding domain"/>
    <property type="match status" value="1"/>
</dbReference>
<organism evidence="10 11">
    <name type="scientific">Peltaster fructicola</name>
    <dbReference type="NCBI Taxonomy" id="286661"/>
    <lineage>
        <taxon>Eukaryota</taxon>
        <taxon>Fungi</taxon>
        <taxon>Dikarya</taxon>
        <taxon>Ascomycota</taxon>
        <taxon>Pezizomycotina</taxon>
        <taxon>Dothideomycetes</taxon>
        <taxon>Dothideomycetes incertae sedis</taxon>
        <taxon>Peltaster</taxon>
    </lineage>
</organism>
<feature type="compositionally biased region" description="Polar residues" evidence="8">
    <location>
        <begin position="1"/>
        <end position="20"/>
    </location>
</feature>
<evidence type="ECO:0000256" key="4">
    <source>
        <dbReference type="ARBA" id="ARBA00022723"/>
    </source>
</evidence>
<evidence type="ECO:0000256" key="8">
    <source>
        <dbReference type="SAM" id="MobiDB-lite"/>
    </source>
</evidence>
<keyword evidence="4" id="KW-0479">Metal-binding</keyword>
<sequence length="508" mass="55838">MDTEGGASQSLSQPSNSTHPSGVDNDIVAAELELSSTVKRKRGDSTNSFEGDLTLAAHAELSPAVASDDDDGGIDEGSLEEVDIDDLVENLAHNARDNDLVALSTPAEVRSKILNVGITTFVNDLLTQTGKTAVQLGAELGLAADLLEDEEMYMYLLERIVVSSMTRRRKLQQYNTIDDAAHLISKSKNIMVITGAGISTSLGIPDFRSKHTGFYSKLQEMGFSEPEDVFDIHIFDEQPEIFYSLAGDILPKGKEYTPTHGFIRLLQDHDRLQTNYTQNIDNLEANAGLDPAKIIQCHGSFATASCRLCKHQVPGEDIFDDLRAKKVSLCKLCIERIAIEAQTVKPATKKIKFDADTSEGEDDNIPTPGVMKPDITFFGEQLPNTFFERFQEEDSHTADLVIVIGTSLKVAPVADMPNHMPESTPHIFISREPCEHIRFDIQLLGDCDAVCWELSRRAGLQLKHSMIPEDFSVEVRAAGDSGHHWTITNALDADKDTAHSSAEKLDAR</sequence>
<dbReference type="InterPro" id="IPR029035">
    <property type="entry name" value="DHS-like_NAD/FAD-binding_dom"/>
</dbReference>
<evidence type="ECO:0000256" key="7">
    <source>
        <dbReference type="PROSITE-ProRule" id="PRU00236"/>
    </source>
</evidence>
<dbReference type="GO" id="GO:0005634">
    <property type="term" value="C:nucleus"/>
    <property type="evidence" value="ECO:0007669"/>
    <property type="project" value="TreeGrafter"/>
</dbReference>